<evidence type="ECO:0000256" key="1">
    <source>
        <dbReference type="SAM" id="Phobius"/>
    </source>
</evidence>
<accession>A0A1M7YPR6</accession>
<name>A0A1M7YPR6_9VIBR</name>
<proteinExistence type="predicted"/>
<organism evidence="2 3">
    <name type="scientific">Vibrio quintilis</name>
    <dbReference type="NCBI Taxonomy" id="1117707"/>
    <lineage>
        <taxon>Bacteria</taxon>
        <taxon>Pseudomonadati</taxon>
        <taxon>Pseudomonadota</taxon>
        <taxon>Gammaproteobacteria</taxon>
        <taxon>Vibrionales</taxon>
        <taxon>Vibrionaceae</taxon>
        <taxon>Vibrio</taxon>
    </lineage>
</organism>
<dbReference type="STRING" id="1117707.VQ7734_00190"/>
<gene>
    <name evidence="2" type="ORF">VQ7734_00190</name>
</gene>
<reference evidence="3" key="1">
    <citation type="submission" date="2016-12" db="EMBL/GenBank/DDBJ databases">
        <authorList>
            <person name="Rodrigo-Torres L."/>
            <person name="Arahal R.D."/>
            <person name="Lucena T."/>
        </authorList>
    </citation>
    <scope>NUCLEOTIDE SEQUENCE [LARGE SCALE GENOMIC DNA]</scope>
</reference>
<keyword evidence="1" id="KW-0472">Membrane</keyword>
<keyword evidence="3" id="KW-1185">Reference proteome</keyword>
<protein>
    <submittedName>
        <fullName evidence="2">Uncharacterized protein</fullName>
    </submittedName>
</protein>
<dbReference type="AlphaFoldDB" id="A0A1M7YPR6"/>
<evidence type="ECO:0000313" key="2">
    <source>
        <dbReference type="EMBL" id="SHO54476.1"/>
    </source>
</evidence>
<feature type="transmembrane region" description="Helical" evidence="1">
    <location>
        <begin position="49"/>
        <end position="67"/>
    </location>
</feature>
<dbReference type="Proteomes" id="UP000184600">
    <property type="component" value="Unassembled WGS sequence"/>
</dbReference>
<keyword evidence="1" id="KW-1133">Transmembrane helix</keyword>
<dbReference type="RefSeq" id="WP_073579383.1">
    <property type="nucleotide sequence ID" value="NZ_AP024898.1"/>
</dbReference>
<evidence type="ECO:0000313" key="3">
    <source>
        <dbReference type="Proteomes" id="UP000184600"/>
    </source>
</evidence>
<keyword evidence="1" id="KW-0812">Transmembrane</keyword>
<dbReference type="EMBL" id="FRFG01000003">
    <property type="protein sequence ID" value="SHO54476.1"/>
    <property type="molecule type" value="Genomic_DNA"/>
</dbReference>
<sequence length="69" mass="6595">MIPGIGGGLTNSGSMPISAAGGAAGPSTAKGQNDIGGIKNGAINFGGGASSWLPWVAIAAVAVVWVMKK</sequence>